<dbReference type="AlphaFoldDB" id="A0A0G1ZVU8"/>
<dbReference type="STRING" id="1618671.UY67_C0017G0007"/>
<dbReference type="InterPro" id="IPR050696">
    <property type="entry name" value="FtsA/MreB"/>
</dbReference>
<dbReference type="Proteomes" id="UP000034273">
    <property type="component" value="Unassembled WGS sequence"/>
</dbReference>
<name>A0A0G1ZVU8_9BACT</name>
<dbReference type="Gene3D" id="3.30.1490.300">
    <property type="match status" value="1"/>
</dbReference>
<accession>A0A0G1ZVU8</accession>
<comment type="caution">
    <text evidence="1">The sequence shown here is derived from an EMBL/GenBank/DDBJ whole genome shotgun (WGS) entry which is preliminary data.</text>
</comment>
<sequence>MTQTGTVRRAENALSRIFSSWFPVPQLLLPRTLGIDVSDASIKWLVLGADRGKQRVVSYGDEPLQKGIVEQGIIQDIPAFTAALTGLKEKWNGIECVHAALPEETAYVFNMYVPVGSGREQTLRMIEFELEGRVPIPPSQAVYDFNIITEHDGDKGTEVGVAVFAREHAQSYAEVFHGIEARDSHFHLHRRRGR</sequence>
<dbReference type="PANTHER" id="PTHR32432">
    <property type="entry name" value="CELL DIVISION PROTEIN FTSA-RELATED"/>
    <property type="match status" value="1"/>
</dbReference>
<evidence type="ECO:0000313" key="2">
    <source>
        <dbReference type="Proteomes" id="UP000034273"/>
    </source>
</evidence>
<dbReference type="PANTHER" id="PTHR32432:SF3">
    <property type="entry name" value="ETHANOLAMINE UTILIZATION PROTEIN EUTJ"/>
    <property type="match status" value="1"/>
</dbReference>
<dbReference type="EMBL" id="LCQW01000017">
    <property type="protein sequence ID" value="KKW23774.1"/>
    <property type="molecule type" value="Genomic_DNA"/>
</dbReference>
<dbReference type="InterPro" id="IPR005883">
    <property type="entry name" value="PilM"/>
</dbReference>
<evidence type="ECO:0000313" key="1">
    <source>
        <dbReference type="EMBL" id="KKW23774.1"/>
    </source>
</evidence>
<dbReference type="Gene3D" id="3.30.420.40">
    <property type="match status" value="1"/>
</dbReference>
<dbReference type="Pfam" id="PF11104">
    <property type="entry name" value="PilM_2"/>
    <property type="match status" value="1"/>
</dbReference>
<protein>
    <recommendedName>
        <fullName evidence="3">Type IV pilus assembly protein PilM</fullName>
    </recommendedName>
</protein>
<proteinExistence type="predicted"/>
<gene>
    <name evidence="1" type="ORF">UY67_C0017G0007</name>
</gene>
<reference evidence="1 2" key="1">
    <citation type="journal article" date="2015" name="Nature">
        <title>rRNA introns, odd ribosomes, and small enigmatic genomes across a large radiation of phyla.</title>
        <authorList>
            <person name="Brown C.T."/>
            <person name="Hug L.A."/>
            <person name="Thomas B.C."/>
            <person name="Sharon I."/>
            <person name="Castelle C.J."/>
            <person name="Singh A."/>
            <person name="Wilkins M.J."/>
            <person name="Williams K.H."/>
            <person name="Banfield J.F."/>
        </authorList>
    </citation>
    <scope>NUCLEOTIDE SEQUENCE [LARGE SCALE GENOMIC DNA]</scope>
</reference>
<evidence type="ECO:0008006" key="3">
    <source>
        <dbReference type="Google" id="ProtNLM"/>
    </source>
</evidence>
<organism evidence="1 2">
    <name type="scientific">Candidatus Kaiserbacteria bacterium GW2011_GWA2_52_12</name>
    <dbReference type="NCBI Taxonomy" id="1618671"/>
    <lineage>
        <taxon>Bacteria</taxon>
        <taxon>Candidatus Kaiseribacteriota</taxon>
    </lineage>
</organism>